<dbReference type="EMBL" id="KY204245">
    <property type="protein sequence ID" value="APL99625.1"/>
    <property type="molecule type" value="Genomic_DNA"/>
</dbReference>
<proteinExistence type="predicted"/>
<accession>A0A1L5C0K4</accession>
<dbReference type="RefSeq" id="YP_010062847.1">
    <property type="nucleotide sequence ID" value="NC_054799.1"/>
</dbReference>
<name>A0A1L5C0K4_9CAUD</name>
<keyword evidence="1" id="KW-0812">Transmembrane</keyword>
<organism evidence="2 3">
    <name type="scientific">Mycobacterium phage Camperdownii</name>
    <dbReference type="NCBI Taxonomy" id="1927024"/>
    <lineage>
        <taxon>Viruses</taxon>
        <taxon>Duplodnaviria</taxon>
        <taxon>Heunggongvirae</taxon>
        <taxon>Uroviricota</taxon>
        <taxon>Caudoviricetes</taxon>
        <taxon>Backyardiganvirus</taxon>
        <taxon>Backyardiganvirus camperdownii</taxon>
    </lineage>
</organism>
<keyword evidence="3" id="KW-1185">Reference proteome</keyword>
<feature type="transmembrane region" description="Helical" evidence="1">
    <location>
        <begin position="22"/>
        <end position="42"/>
    </location>
</feature>
<keyword evidence="1" id="KW-0472">Membrane</keyword>
<feature type="transmembrane region" description="Helical" evidence="1">
    <location>
        <begin position="48"/>
        <end position="67"/>
    </location>
</feature>
<evidence type="ECO:0000256" key="1">
    <source>
        <dbReference type="SAM" id="Phobius"/>
    </source>
</evidence>
<evidence type="ECO:0000313" key="2">
    <source>
        <dbReference type="EMBL" id="APL99625.1"/>
    </source>
</evidence>
<dbReference type="KEGG" id="vg:64946648"/>
<sequence>MHVNVPPPGFVPPARKPSPNPLFLTLSILSGFPAALFLILFVSGATSILVTGGFLWSAMWVWVWWAMADRYR</sequence>
<evidence type="ECO:0000313" key="3">
    <source>
        <dbReference type="Proteomes" id="UP000224171"/>
    </source>
</evidence>
<dbReference type="Proteomes" id="UP000224171">
    <property type="component" value="Segment"/>
</dbReference>
<dbReference type="GeneID" id="64946648"/>
<reference evidence="2 3" key="1">
    <citation type="submission" date="2016-11" db="EMBL/GenBank/DDBJ databases">
        <authorList>
            <person name="Rush R.E."/>
            <person name="Stoner T.H."/>
            <person name="Bowman C.A."/>
            <person name="Russell D.A."/>
            <person name="Pope W.H."/>
            <person name="Jacobs-Sera D."/>
            <person name="Hatfull G.F."/>
        </authorList>
    </citation>
    <scope>NUCLEOTIDE SEQUENCE [LARGE SCALE GENOMIC DNA]</scope>
</reference>
<keyword evidence="1" id="KW-1133">Transmembrane helix</keyword>
<protein>
    <submittedName>
        <fullName evidence="2">Uncharacterized protein</fullName>
    </submittedName>
</protein>
<gene>
    <name evidence="2" type="primary">31</name>
    <name evidence="2" type="ORF">SEA_CAMPERDOWNII_31</name>
</gene>